<feature type="domain" description="Hepatitis TT virus Orf2/Gyrovirus Vp2 N-terminal" evidence="2">
    <location>
        <begin position="12"/>
        <end position="59"/>
    </location>
</feature>
<dbReference type="RefSeq" id="YP_009256214.1">
    <property type="nucleotide sequence ID" value="NC_030297.1"/>
</dbReference>
<evidence type="ECO:0000259" key="2">
    <source>
        <dbReference type="Pfam" id="PF02957"/>
    </source>
</evidence>
<feature type="compositionally biased region" description="Acidic residues" evidence="1">
    <location>
        <begin position="56"/>
        <end position="68"/>
    </location>
</feature>
<evidence type="ECO:0000256" key="1">
    <source>
        <dbReference type="SAM" id="MobiDB-lite"/>
    </source>
</evidence>
<dbReference type="InterPro" id="IPR004118">
    <property type="entry name" value="HEV_TT_vir_Orf2/Gyrovir_Vp2_N"/>
</dbReference>
<reference evidence="3" key="1">
    <citation type="journal article" date="2016" name="Sci. Rep.">
        <title>A novel species of torque teno mini virus (TTMV) in gingival tissue from chronic periodontitis patients.</title>
        <authorList>
            <person name="Zhang Y."/>
            <person name="Li F."/>
            <person name="Shan T.L."/>
            <person name="Deng X."/>
            <person name="Delwart E."/>
            <person name="Feng X.P."/>
        </authorList>
    </citation>
    <scope>NUCLEOTIDE SEQUENCE [LARGE SCALE GENOMIC DNA]</scope>
    <source>
        <strain evidence="3">222</strain>
    </source>
</reference>
<keyword evidence="4" id="KW-1185">Reference proteome</keyword>
<accession>A0A173GQ19</accession>
<feature type="compositionally biased region" description="Basic and acidic residues" evidence="1">
    <location>
        <begin position="74"/>
        <end position="88"/>
    </location>
</feature>
<evidence type="ECO:0000313" key="4">
    <source>
        <dbReference type="Proteomes" id="UP000116498"/>
    </source>
</evidence>
<dbReference type="OrthoDB" id="29117at10239"/>
<dbReference type="KEGG" id="vg:27963669"/>
<dbReference type="Proteomes" id="UP000116498">
    <property type="component" value="Segment"/>
</dbReference>
<dbReference type="EMBL" id="KU041847">
    <property type="protein sequence ID" value="ANH58873.1"/>
    <property type="molecule type" value="Genomic_DNA"/>
</dbReference>
<protein>
    <submittedName>
        <fullName evidence="3">ORF2</fullName>
    </submittedName>
</protein>
<evidence type="ECO:0000313" key="3">
    <source>
        <dbReference type="EMBL" id="ANH58873.1"/>
    </source>
</evidence>
<dbReference type="GeneID" id="27963669"/>
<dbReference type="Pfam" id="PF02957">
    <property type="entry name" value="TT_ORF2-like"/>
    <property type="match status" value="1"/>
</dbReference>
<name>A0A173GQ19_9VIRU</name>
<organism evidence="3 4">
    <name type="scientific">Torque teno mini virus 18</name>
    <dbReference type="NCBI Taxonomy" id="1859149"/>
    <lineage>
        <taxon>Viruses</taxon>
        <taxon>Monodnaviria</taxon>
        <taxon>Shotokuvirae</taxon>
        <taxon>Commensaviricota</taxon>
        <taxon>Cardeaviricetes</taxon>
        <taxon>Sanitavirales</taxon>
        <taxon>Anelloviridae</taxon>
        <taxon>Betatorquevirus</taxon>
        <taxon>Betatorquevirus homini32</taxon>
        <taxon>Betatorquevirus homini18</taxon>
    </lineage>
</organism>
<feature type="region of interest" description="Disordered" evidence="1">
    <location>
        <begin position="53"/>
        <end position="88"/>
    </location>
</feature>
<sequence>MSLTPVIYGPQALELQWVNSIIHNHGLFCGCDTPIKHLERILNKRGTQLCLTRGDGEEDGKQDQEEDGGISPGDLERLFAEDGDEERG</sequence>
<proteinExistence type="predicted"/>